<dbReference type="Proteomes" id="UP001157160">
    <property type="component" value="Unassembled WGS sequence"/>
</dbReference>
<dbReference type="PROSITE" id="PS00356">
    <property type="entry name" value="HTH_LACI_1"/>
    <property type="match status" value="1"/>
</dbReference>
<dbReference type="RefSeq" id="WP_284233005.1">
    <property type="nucleotide sequence ID" value="NZ_BSUL01000001.1"/>
</dbReference>
<evidence type="ECO:0000256" key="4">
    <source>
        <dbReference type="SAM" id="MobiDB-lite"/>
    </source>
</evidence>
<dbReference type="CDD" id="cd01392">
    <property type="entry name" value="HTH_LacI"/>
    <property type="match status" value="1"/>
</dbReference>
<evidence type="ECO:0000259" key="5">
    <source>
        <dbReference type="PROSITE" id="PS50932"/>
    </source>
</evidence>
<comment type="caution">
    <text evidence="6">The sequence shown here is derived from an EMBL/GenBank/DDBJ whole genome shotgun (WGS) entry which is preliminary data.</text>
</comment>
<evidence type="ECO:0000313" key="7">
    <source>
        <dbReference type="Proteomes" id="UP001157160"/>
    </source>
</evidence>
<evidence type="ECO:0000256" key="2">
    <source>
        <dbReference type="ARBA" id="ARBA00023125"/>
    </source>
</evidence>
<name>A0AA37XBU7_9MICO</name>
<dbReference type="SMART" id="SM00354">
    <property type="entry name" value="HTH_LACI"/>
    <property type="match status" value="1"/>
</dbReference>
<evidence type="ECO:0000313" key="6">
    <source>
        <dbReference type="EMBL" id="GMA29161.1"/>
    </source>
</evidence>
<keyword evidence="3" id="KW-0804">Transcription</keyword>
<dbReference type="Pfam" id="PF00356">
    <property type="entry name" value="LacI"/>
    <property type="match status" value="1"/>
</dbReference>
<dbReference type="PANTHER" id="PTHR30146:SF138">
    <property type="entry name" value="TRANSCRIPTIONAL REGULATORY PROTEIN"/>
    <property type="match status" value="1"/>
</dbReference>
<dbReference type="SUPFAM" id="SSF53822">
    <property type="entry name" value="Periplasmic binding protein-like I"/>
    <property type="match status" value="1"/>
</dbReference>
<dbReference type="InterPro" id="IPR000843">
    <property type="entry name" value="HTH_LacI"/>
</dbReference>
<keyword evidence="1" id="KW-0805">Transcription regulation</keyword>
<protein>
    <submittedName>
        <fullName evidence="6">LacI family transcriptional regulator</fullName>
    </submittedName>
</protein>
<dbReference type="Gene3D" id="1.10.260.40">
    <property type="entry name" value="lambda repressor-like DNA-binding domains"/>
    <property type="match status" value="1"/>
</dbReference>
<reference evidence="6 7" key="1">
    <citation type="journal article" date="2014" name="Int. J. Syst. Evol. Microbiol.">
        <title>Complete genome sequence of Corynebacterium casei LMG S-19264T (=DSM 44701T), isolated from a smear-ripened cheese.</title>
        <authorList>
            <consortium name="US DOE Joint Genome Institute (JGI-PGF)"/>
            <person name="Walter F."/>
            <person name="Albersmeier A."/>
            <person name="Kalinowski J."/>
            <person name="Ruckert C."/>
        </authorList>
    </citation>
    <scope>NUCLEOTIDE SEQUENCE [LARGE SCALE GENOMIC DNA]</scope>
    <source>
        <strain evidence="6 7">NBRC 112289</strain>
    </source>
</reference>
<dbReference type="InterPro" id="IPR010982">
    <property type="entry name" value="Lambda_DNA-bd_dom_sf"/>
</dbReference>
<gene>
    <name evidence="6" type="ORF">GCM10025874_24140</name>
</gene>
<evidence type="ECO:0000256" key="1">
    <source>
        <dbReference type="ARBA" id="ARBA00023015"/>
    </source>
</evidence>
<feature type="domain" description="HTH lacI-type" evidence="5">
    <location>
        <begin position="27"/>
        <end position="81"/>
    </location>
</feature>
<keyword evidence="2" id="KW-0238">DNA-binding</keyword>
<accession>A0AA37XBU7</accession>
<organism evidence="6 7">
    <name type="scientific">Arenivirga flava</name>
    <dbReference type="NCBI Taxonomy" id="1930060"/>
    <lineage>
        <taxon>Bacteria</taxon>
        <taxon>Bacillati</taxon>
        <taxon>Actinomycetota</taxon>
        <taxon>Actinomycetes</taxon>
        <taxon>Micrococcales</taxon>
        <taxon>Microbacteriaceae</taxon>
        <taxon>Arenivirga</taxon>
    </lineage>
</organism>
<feature type="region of interest" description="Disordered" evidence="4">
    <location>
        <begin position="1"/>
        <end position="23"/>
    </location>
</feature>
<dbReference type="PROSITE" id="PS50932">
    <property type="entry name" value="HTH_LACI_2"/>
    <property type="match status" value="1"/>
</dbReference>
<dbReference type="GO" id="GO:0000976">
    <property type="term" value="F:transcription cis-regulatory region binding"/>
    <property type="evidence" value="ECO:0007669"/>
    <property type="project" value="TreeGrafter"/>
</dbReference>
<dbReference type="Gene3D" id="3.40.50.2300">
    <property type="match status" value="2"/>
</dbReference>
<dbReference type="EMBL" id="BSUL01000001">
    <property type="protein sequence ID" value="GMA29161.1"/>
    <property type="molecule type" value="Genomic_DNA"/>
</dbReference>
<dbReference type="GO" id="GO:0003700">
    <property type="term" value="F:DNA-binding transcription factor activity"/>
    <property type="evidence" value="ECO:0007669"/>
    <property type="project" value="TreeGrafter"/>
</dbReference>
<dbReference type="Pfam" id="PF13377">
    <property type="entry name" value="Peripla_BP_3"/>
    <property type="match status" value="1"/>
</dbReference>
<sequence>MTTHPTPPAQGSDAASGVDGAPASRPATILDVAAAVGVSRQTVTRAMNDLPGVNAATRERVLEAARQLNYRPNRAAQGLVRGREITVGLVVDDLRNPYYPELASEFSRAAAGRGWGVLLSDLGADPAVAAERLASLALRVDAVVSFMALGALRPALGSIPVVQIGAQQGDGIAGCDASGEGRPDAGDAIIGIDDPAAVRDAVEHLLAGGRRRIAMIDHGPVRSVRAAAYERMLAERGSHPLVIEAAHGDGVRAAEALLDAEPRADAVLVFNDVLAIGALRGLSARGVRVPEDVAVVGMDGLDVSALVTPALTTLAIDLPGLAAHAAELADAVLRGERPAPRTVARELVVRESA</sequence>
<proteinExistence type="predicted"/>
<evidence type="ECO:0000256" key="3">
    <source>
        <dbReference type="ARBA" id="ARBA00023163"/>
    </source>
</evidence>
<keyword evidence="7" id="KW-1185">Reference proteome</keyword>
<dbReference type="CDD" id="cd06267">
    <property type="entry name" value="PBP1_LacI_sugar_binding-like"/>
    <property type="match status" value="1"/>
</dbReference>
<dbReference type="AlphaFoldDB" id="A0AA37XBU7"/>
<dbReference type="InterPro" id="IPR028082">
    <property type="entry name" value="Peripla_BP_I"/>
</dbReference>
<dbReference type="PANTHER" id="PTHR30146">
    <property type="entry name" value="LACI-RELATED TRANSCRIPTIONAL REPRESSOR"/>
    <property type="match status" value="1"/>
</dbReference>
<dbReference type="SUPFAM" id="SSF47413">
    <property type="entry name" value="lambda repressor-like DNA-binding domains"/>
    <property type="match status" value="1"/>
</dbReference>
<dbReference type="InterPro" id="IPR046335">
    <property type="entry name" value="LacI/GalR-like_sensor"/>
</dbReference>